<dbReference type="RefSeq" id="WP_085237435.1">
    <property type="nucleotide sequence ID" value="NZ_CP020773.1"/>
</dbReference>
<name>A0AAC9RU65_9STAP</name>
<dbReference type="CDD" id="cd00093">
    <property type="entry name" value="HTH_XRE"/>
    <property type="match status" value="1"/>
</dbReference>
<feature type="domain" description="HTH cro/C1-type" evidence="1">
    <location>
        <begin position="6"/>
        <end position="61"/>
    </location>
</feature>
<dbReference type="Pfam" id="PF13443">
    <property type="entry name" value="HTH_26"/>
    <property type="match status" value="1"/>
</dbReference>
<dbReference type="KEGG" id="slz:B5P37_06310"/>
<dbReference type="SUPFAM" id="SSF47413">
    <property type="entry name" value="lambda repressor-like DNA-binding domains"/>
    <property type="match status" value="1"/>
</dbReference>
<dbReference type="AlphaFoldDB" id="A0AAC9RU65"/>
<protein>
    <submittedName>
        <fullName evidence="2">Transcriptional regulator</fullName>
    </submittedName>
</protein>
<dbReference type="Proteomes" id="UP000242864">
    <property type="component" value="Chromosome"/>
</dbReference>
<keyword evidence="3" id="KW-1185">Reference proteome</keyword>
<reference evidence="2 3" key="1">
    <citation type="submission" date="2017-04" db="EMBL/GenBank/DDBJ databases">
        <authorList>
            <person name="Veseli I.A."/>
            <person name="Tang C."/>
            <person name="Pombert J.-F."/>
        </authorList>
    </citation>
    <scope>NUCLEOTIDE SEQUENCE [LARGE SCALE GENOMIC DNA]</scope>
    <source>
        <strain evidence="2 3">ATCC 700373</strain>
    </source>
</reference>
<organism evidence="2 3">
    <name type="scientific">Staphylococcus lutrae</name>
    <dbReference type="NCBI Taxonomy" id="155085"/>
    <lineage>
        <taxon>Bacteria</taxon>
        <taxon>Bacillati</taxon>
        <taxon>Bacillota</taxon>
        <taxon>Bacilli</taxon>
        <taxon>Bacillales</taxon>
        <taxon>Staphylococcaceae</taxon>
        <taxon>Staphylococcus</taxon>
    </lineage>
</organism>
<dbReference type="PANTHER" id="PTHR37301">
    <property type="entry name" value="DNA-BINDING PROTEIN-RELATED"/>
    <property type="match status" value="1"/>
</dbReference>
<dbReference type="InterPro" id="IPR001387">
    <property type="entry name" value="Cro/C1-type_HTH"/>
</dbReference>
<gene>
    <name evidence="2" type="ORF">B5P37_06310</name>
</gene>
<evidence type="ECO:0000313" key="2">
    <source>
        <dbReference type="EMBL" id="ARJ50960.1"/>
    </source>
</evidence>
<proteinExistence type="predicted"/>
<sequence length="209" mass="24048">MIQSNLAILMAERGLKIADLYEETGISKTTLMSLSENTGKGVQFDTIDKLCNYLGVTPADFFDYAPYIIDLKDSTITYNDEIPDIALTVKKQFYERTFYISTYIFDKKTSFPFPIDVDKLDFTVNVVLGESDAYENDEFLTFLSSLSISFKTKIINEIYKKTIANLKNVIGQKIKHNEYPLTENSDLLIHLFEKTEFEMMKKVKLSEVK</sequence>
<dbReference type="InterPro" id="IPR010982">
    <property type="entry name" value="Lambda_DNA-bd_dom_sf"/>
</dbReference>
<dbReference type="SMART" id="SM00530">
    <property type="entry name" value="HTH_XRE"/>
    <property type="match status" value="1"/>
</dbReference>
<dbReference type="Gene3D" id="1.10.260.40">
    <property type="entry name" value="lambda repressor-like DNA-binding domains"/>
    <property type="match status" value="1"/>
</dbReference>
<evidence type="ECO:0000259" key="1">
    <source>
        <dbReference type="PROSITE" id="PS50943"/>
    </source>
</evidence>
<dbReference type="EMBL" id="CP020773">
    <property type="protein sequence ID" value="ARJ50960.1"/>
    <property type="molecule type" value="Genomic_DNA"/>
</dbReference>
<dbReference type="PANTHER" id="PTHR37301:SF1">
    <property type="entry name" value="DNA-BINDING PROTEIN"/>
    <property type="match status" value="1"/>
</dbReference>
<dbReference type="PROSITE" id="PS50943">
    <property type="entry name" value="HTH_CROC1"/>
    <property type="match status" value="1"/>
</dbReference>
<dbReference type="GO" id="GO:0003677">
    <property type="term" value="F:DNA binding"/>
    <property type="evidence" value="ECO:0007669"/>
    <property type="project" value="InterPro"/>
</dbReference>
<accession>A0AAC9RU65</accession>
<evidence type="ECO:0000313" key="3">
    <source>
        <dbReference type="Proteomes" id="UP000242864"/>
    </source>
</evidence>